<reference evidence="1" key="1">
    <citation type="journal article" date="2023" name="Science">
        <title>Genome structures resolve the early diversification of teleost fishes.</title>
        <authorList>
            <person name="Parey E."/>
            <person name="Louis A."/>
            <person name="Montfort J."/>
            <person name="Bouchez O."/>
            <person name="Roques C."/>
            <person name="Iampietro C."/>
            <person name="Lluch J."/>
            <person name="Castinel A."/>
            <person name="Donnadieu C."/>
            <person name="Desvignes T."/>
            <person name="Floi Bucao C."/>
            <person name="Jouanno E."/>
            <person name="Wen M."/>
            <person name="Mejri S."/>
            <person name="Dirks R."/>
            <person name="Jansen H."/>
            <person name="Henkel C."/>
            <person name="Chen W.J."/>
            <person name="Zahm M."/>
            <person name="Cabau C."/>
            <person name="Klopp C."/>
            <person name="Thompson A.W."/>
            <person name="Robinson-Rechavi M."/>
            <person name="Braasch I."/>
            <person name="Lecointre G."/>
            <person name="Bobe J."/>
            <person name="Postlethwait J.H."/>
            <person name="Berthelot C."/>
            <person name="Roest Crollius H."/>
            <person name="Guiguen Y."/>
        </authorList>
    </citation>
    <scope>NUCLEOTIDE SEQUENCE</scope>
    <source>
        <strain evidence="1">NC1722</strain>
    </source>
</reference>
<dbReference type="AlphaFoldDB" id="A0AAD7SX38"/>
<proteinExistence type="predicted"/>
<keyword evidence="2" id="KW-1185">Reference proteome</keyword>
<evidence type="ECO:0000313" key="2">
    <source>
        <dbReference type="Proteomes" id="UP001221898"/>
    </source>
</evidence>
<organism evidence="1 2">
    <name type="scientific">Aldrovandia affinis</name>
    <dbReference type="NCBI Taxonomy" id="143900"/>
    <lineage>
        <taxon>Eukaryota</taxon>
        <taxon>Metazoa</taxon>
        <taxon>Chordata</taxon>
        <taxon>Craniata</taxon>
        <taxon>Vertebrata</taxon>
        <taxon>Euteleostomi</taxon>
        <taxon>Actinopterygii</taxon>
        <taxon>Neopterygii</taxon>
        <taxon>Teleostei</taxon>
        <taxon>Notacanthiformes</taxon>
        <taxon>Halosauridae</taxon>
        <taxon>Aldrovandia</taxon>
    </lineage>
</organism>
<dbReference type="Proteomes" id="UP001221898">
    <property type="component" value="Unassembled WGS sequence"/>
</dbReference>
<accession>A0AAD7SX38</accession>
<sequence>MRERFAAGVELIVSPLTVLVNYSPGLFRRNELREIDLEDDPESVEPERDVAALSYGSCFGPQASGI</sequence>
<gene>
    <name evidence="1" type="ORF">AAFF_G00202920</name>
</gene>
<evidence type="ECO:0000313" key="1">
    <source>
        <dbReference type="EMBL" id="KAJ8410311.1"/>
    </source>
</evidence>
<name>A0AAD7SX38_9TELE</name>
<protein>
    <submittedName>
        <fullName evidence="1">Uncharacterized protein</fullName>
    </submittedName>
</protein>
<dbReference type="EMBL" id="JAINUG010000027">
    <property type="protein sequence ID" value="KAJ8410311.1"/>
    <property type="molecule type" value="Genomic_DNA"/>
</dbReference>
<comment type="caution">
    <text evidence="1">The sequence shown here is derived from an EMBL/GenBank/DDBJ whole genome shotgun (WGS) entry which is preliminary data.</text>
</comment>